<organism evidence="4 5">
    <name type="scientific">Streptomyces evansiae</name>
    <dbReference type="NCBI Taxonomy" id="3075535"/>
    <lineage>
        <taxon>Bacteria</taxon>
        <taxon>Bacillati</taxon>
        <taxon>Actinomycetota</taxon>
        <taxon>Actinomycetes</taxon>
        <taxon>Kitasatosporales</taxon>
        <taxon>Streptomycetaceae</taxon>
        <taxon>Streptomyces</taxon>
    </lineage>
</organism>
<evidence type="ECO:0000259" key="3">
    <source>
        <dbReference type="PROSITE" id="PS01124"/>
    </source>
</evidence>
<dbReference type="PANTHER" id="PTHR43436:SF1">
    <property type="entry name" value="TRANSCRIPTIONAL REGULATORY PROTEIN"/>
    <property type="match status" value="1"/>
</dbReference>
<dbReference type="SUPFAM" id="SSF46689">
    <property type="entry name" value="Homeodomain-like"/>
    <property type="match status" value="2"/>
</dbReference>
<name>A0ABD5E8A6_9ACTN</name>
<dbReference type="AlphaFoldDB" id="A0ABD5E8A6"/>
<dbReference type="InterPro" id="IPR018060">
    <property type="entry name" value="HTH_AraC"/>
</dbReference>
<dbReference type="Proteomes" id="UP001183607">
    <property type="component" value="Unassembled WGS sequence"/>
</dbReference>
<dbReference type="RefSeq" id="WP_093853588.1">
    <property type="nucleotide sequence ID" value="NZ_JAVRER010000030.1"/>
</dbReference>
<evidence type="ECO:0000313" key="4">
    <source>
        <dbReference type="EMBL" id="MDT0417588.1"/>
    </source>
</evidence>
<proteinExistence type="predicted"/>
<comment type="caution">
    <text evidence="4">The sequence shown here is derived from an EMBL/GenBank/DDBJ whole genome shotgun (WGS) entry which is preliminary data.</text>
</comment>
<keyword evidence="2" id="KW-0804">Transcription</keyword>
<dbReference type="EMBL" id="JAVRER010000030">
    <property type="protein sequence ID" value="MDT0417588.1"/>
    <property type="molecule type" value="Genomic_DNA"/>
</dbReference>
<dbReference type="Pfam" id="PF12833">
    <property type="entry name" value="HTH_18"/>
    <property type="match status" value="1"/>
</dbReference>
<dbReference type="InterPro" id="IPR009594">
    <property type="entry name" value="Tscrpt_reg_HTH_AraC_N"/>
</dbReference>
<dbReference type="PANTHER" id="PTHR43436">
    <property type="entry name" value="ARAC-FAMILY TRANSCRIPTIONAL REGULATOR"/>
    <property type="match status" value="1"/>
</dbReference>
<dbReference type="PROSITE" id="PS01124">
    <property type="entry name" value="HTH_ARAC_FAMILY_2"/>
    <property type="match status" value="1"/>
</dbReference>
<evidence type="ECO:0000256" key="2">
    <source>
        <dbReference type="ARBA" id="ARBA00023163"/>
    </source>
</evidence>
<gene>
    <name evidence="4" type="ORF">RM574_19065</name>
</gene>
<dbReference type="Gene3D" id="1.10.10.60">
    <property type="entry name" value="Homeodomain-like"/>
    <property type="match status" value="1"/>
</dbReference>
<evidence type="ECO:0000256" key="1">
    <source>
        <dbReference type="ARBA" id="ARBA00023015"/>
    </source>
</evidence>
<feature type="domain" description="HTH araC/xylS-type" evidence="3">
    <location>
        <begin position="191"/>
        <end position="289"/>
    </location>
</feature>
<dbReference type="InterPro" id="IPR009057">
    <property type="entry name" value="Homeodomain-like_sf"/>
</dbReference>
<accession>A0ABD5E8A6</accession>
<protein>
    <submittedName>
        <fullName evidence="4">AraC family transcriptional regulator</fullName>
    </submittedName>
</protein>
<keyword evidence="1" id="KW-0805">Transcription regulation</keyword>
<reference evidence="5" key="1">
    <citation type="submission" date="2023-07" db="EMBL/GenBank/DDBJ databases">
        <title>30 novel species of actinomycetes from the DSMZ collection.</title>
        <authorList>
            <person name="Nouioui I."/>
        </authorList>
    </citation>
    <scope>NUCLEOTIDE SEQUENCE [LARGE SCALE GENOMIC DNA]</scope>
    <source>
        <strain evidence="5">DSM 41982</strain>
    </source>
</reference>
<dbReference type="Pfam" id="PF06719">
    <property type="entry name" value="AraC_N"/>
    <property type="match status" value="1"/>
</dbReference>
<dbReference type="SMART" id="SM00342">
    <property type="entry name" value="HTH_ARAC"/>
    <property type="match status" value="1"/>
</dbReference>
<sequence length="299" mass="32813">MDEATARSLGRAADVVARRADDTAAAERLGLGLSRLRTVPGGLAYQRYTPSLSVVLAGRKRSVVGDDDQVWGLDRFFITPVDLPVLSGVVATDERYGFLSARWRLDPALVTEVATAMPRTRREPSGPLDRLGSWTPALADVFARLLGLLDEPEHIPLLGPQFARETVLRLLQTTQAPRVLAATDAHDPVVPRAVRLLTERIAEPWTLDALAAEVSASRATLSRRFKQATSMTPMQYLKRLRLGEARHRMVVRGDSAARAATAVGYRSAPHFTRDYRLVYGASPAADAARAREQLREWAG</sequence>
<evidence type="ECO:0000313" key="5">
    <source>
        <dbReference type="Proteomes" id="UP001183607"/>
    </source>
</evidence>